<accession>A0AA43XPC2</accession>
<keyword evidence="3" id="KW-1185">Reference proteome</keyword>
<protein>
    <submittedName>
        <fullName evidence="2">Uncharacterized protein</fullName>
    </submittedName>
</protein>
<gene>
    <name evidence="2" type="ORF">ISALK_12595</name>
</gene>
<dbReference type="EMBL" id="SUMG01000022">
    <property type="protein sequence ID" value="NBG89330.1"/>
    <property type="molecule type" value="Genomic_DNA"/>
</dbReference>
<name>A0AA43XPC2_9CLOT</name>
<dbReference type="RefSeq" id="WP_160722889.1">
    <property type="nucleotide sequence ID" value="NZ_SUMG01000022.1"/>
</dbReference>
<evidence type="ECO:0000256" key="1">
    <source>
        <dbReference type="SAM" id="Phobius"/>
    </source>
</evidence>
<organism evidence="2 3">
    <name type="scientific">Isachenkonia alkalipeptolytica</name>
    <dbReference type="NCBI Taxonomy" id="2565777"/>
    <lineage>
        <taxon>Bacteria</taxon>
        <taxon>Bacillati</taxon>
        <taxon>Bacillota</taxon>
        <taxon>Clostridia</taxon>
        <taxon>Eubacteriales</taxon>
        <taxon>Clostridiaceae</taxon>
        <taxon>Isachenkonia</taxon>
    </lineage>
</organism>
<feature type="transmembrane region" description="Helical" evidence="1">
    <location>
        <begin position="15"/>
        <end position="48"/>
    </location>
</feature>
<dbReference type="Proteomes" id="UP000449710">
    <property type="component" value="Unassembled WGS sequence"/>
</dbReference>
<proteinExistence type="predicted"/>
<evidence type="ECO:0000313" key="2">
    <source>
        <dbReference type="EMBL" id="NBG89330.1"/>
    </source>
</evidence>
<reference evidence="2 3" key="1">
    <citation type="submission" date="2019-04" db="EMBL/GenBank/DDBJ databases">
        <title>Isachenkonia alkalipeptolytica gen. nov. sp. nov. a new anaerobic, alkiliphilic organothrophic bacterium capable to reduce synthesized ferrihydrite isolated from a soda lake.</title>
        <authorList>
            <person name="Toshchakov S.V."/>
            <person name="Zavarzina D.G."/>
            <person name="Zhilina T.N."/>
            <person name="Kostrikina N.A."/>
            <person name="Kublanov I.V."/>
        </authorList>
    </citation>
    <scope>NUCLEOTIDE SEQUENCE [LARGE SCALE GENOMIC DNA]</scope>
    <source>
        <strain evidence="2 3">Z-1701</strain>
    </source>
</reference>
<feature type="transmembrane region" description="Helical" evidence="1">
    <location>
        <begin position="69"/>
        <end position="88"/>
    </location>
</feature>
<sequence length="94" mass="10206">MKKEVSKRTLNVLGYLSLIIGMGGFISIGFITVYALIPLTLGLILGLIEYRLTTKHGTKAMQMQLRPGIIISLLGIALVAGFCLILSVEMPPPY</sequence>
<dbReference type="AlphaFoldDB" id="A0AA43XPC2"/>
<keyword evidence="1" id="KW-0472">Membrane</keyword>
<evidence type="ECO:0000313" key="3">
    <source>
        <dbReference type="Proteomes" id="UP000449710"/>
    </source>
</evidence>
<keyword evidence="1" id="KW-0812">Transmembrane</keyword>
<keyword evidence="1" id="KW-1133">Transmembrane helix</keyword>
<comment type="caution">
    <text evidence="2">The sequence shown here is derived from an EMBL/GenBank/DDBJ whole genome shotgun (WGS) entry which is preliminary data.</text>
</comment>